<protein>
    <submittedName>
        <fullName evidence="1">Uncharacterized protein</fullName>
    </submittedName>
</protein>
<evidence type="ECO:0000313" key="1">
    <source>
        <dbReference type="EMBL" id="TCO59380.1"/>
    </source>
</evidence>
<evidence type="ECO:0000313" key="2">
    <source>
        <dbReference type="Proteomes" id="UP000295680"/>
    </source>
</evidence>
<sequence>MAGTSTRISWSNAYIDARFVVEPKDFRVDGHTIVVNPNLTPVTVGEPPVRHIPAFSSTVLVDTTIEQGDSVLLLRVLNEDTIASIVDLPGWHLFADLLPGFPRSTLLHRGPVERIGTVEFDPGIALGEDKSLGQRTFETSVNLWFAPAGTDCAIHNEHDFIEIHSQLHGYGRMQKFKQRDHSTLYEDQLMSPGHTPPVPFCRTRPDGGFTYPWHQYRADTDCVWLAVEYHAV</sequence>
<dbReference type="AlphaFoldDB" id="A0A4V2S7C2"/>
<accession>A0A4V2S7C2</accession>
<dbReference type="EMBL" id="SLWS01000004">
    <property type="protein sequence ID" value="TCO59380.1"/>
    <property type="molecule type" value="Genomic_DNA"/>
</dbReference>
<dbReference type="RefSeq" id="WP_132117234.1">
    <property type="nucleotide sequence ID" value="NZ_SLWS01000004.1"/>
</dbReference>
<comment type="caution">
    <text evidence="1">The sequence shown here is derived from an EMBL/GenBank/DDBJ whole genome shotgun (WGS) entry which is preliminary data.</text>
</comment>
<dbReference type="OrthoDB" id="1988917at2"/>
<gene>
    <name evidence="1" type="ORF">EV192_104221</name>
</gene>
<organism evidence="1 2">
    <name type="scientific">Actinocrispum wychmicini</name>
    <dbReference type="NCBI Taxonomy" id="1213861"/>
    <lineage>
        <taxon>Bacteria</taxon>
        <taxon>Bacillati</taxon>
        <taxon>Actinomycetota</taxon>
        <taxon>Actinomycetes</taxon>
        <taxon>Pseudonocardiales</taxon>
        <taxon>Pseudonocardiaceae</taxon>
        <taxon>Actinocrispum</taxon>
    </lineage>
</organism>
<dbReference type="Proteomes" id="UP000295680">
    <property type="component" value="Unassembled WGS sequence"/>
</dbReference>
<proteinExistence type="predicted"/>
<reference evidence="1 2" key="1">
    <citation type="submission" date="2019-03" db="EMBL/GenBank/DDBJ databases">
        <title>Genomic Encyclopedia of Type Strains, Phase IV (KMG-IV): sequencing the most valuable type-strain genomes for metagenomic binning, comparative biology and taxonomic classification.</title>
        <authorList>
            <person name="Goeker M."/>
        </authorList>
    </citation>
    <scope>NUCLEOTIDE SEQUENCE [LARGE SCALE GENOMIC DNA]</scope>
    <source>
        <strain evidence="1 2">DSM 45934</strain>
    </source>
</reference>
<keyword evidence="2" id="KW-1185">Reference proteome</keyword>
<name>A0A4V2S7C2_9PSEU</name>